<dbReference type="Proteomes" id="UP000242752">
    <property type="component" value="Unassembled WGS sequence"/>
</dbReference>
<organism evidence="6 7">
    <name type="scientific">Staphylococcus rostri</name>
    <dbReference type="NCBI Taxonomy" id="522262"/>
    <lineage>
        <taxon>Bacteria</taxon>
        <taxon>Bacillati</taxon>
        <taxon>Bacillota</taxon>
        <taxon>Bacilli</taxon>
        <taxon>Bacillales</taxon>
        <taxon>Staphylococcaceae</taxon>
        <taxon>Staphylococcus</taxon>
    </lineage>
</organism>
<keyword evidence="2" id="KW-0964">Secreted</keyword>
<reference evidence="6 7" key="1">
    <citation type="submission" date="2017-08" db="EMBL/GenBank/DDBJ databases">
        <title>Draft genome sequences of 64 type strains of genus Staph aureus.</title>
        <authorList>
            <person name="Cole K."/>
            <person name="Golubchik T."/>
            <person name="Russell J."/>
            <person name="Foster D."/>
            <person name="Llewelyn M."/>
            <person name="Wilson D."/>
            <person name="Crook D."/>
            <person name="Paul J."/>
        </authorList>
    </citation>
    <scope>NUCLEOTIDE SEQUENCE [LARGE SCALE GENOMIC DNA]</scope>
    <source>
        <strain evidence="6 7">DSM 21968</strain>
    </source>
</reference>
<dbReference type="OrthoDB" id="2278104at2"/>
<evidence type="ECO:0000256" key="2">
    <source>
        <dbReference type="ARBA" id="ARBA00022525"/>
    </source>
</evidence>
<dbReference type="InterPro" id="IPR013783">
    <property type="entry name" value="Ig-like_fold"/>
</dbReference>
<proteinExistence type="predicted"/>
<protein>
    <submittedName>
        <fullName evidence="6">Hydrolase</fullName>
    </submittedName>
</protein>
<dbReference type="GO" id="GO:0005576">
    <property type="term" value="C:extracellular region"/>
    <property type="evidence" value="ECO:0007669"/>
    <property type="project" value="UniProtKB-SubCell"/>
</dbReference>
<comment type="caution">
    <text evidence="6">The sequence shown here is derived from an EMBL/GenBank/DDBJ whole genome shotgun (WGS) entry which is preliminary data.</text>
</comment>
<feature type="non-terminal residue" evidence="6">
    <location>
        <position position="81"/>
    </location>
</feature>
<evidence type="ECO:0000256" key="3">
    <source>
        <dbReference type="ARBA" id="ARBA00022729"/>
    </source>
</evidence>
<dbReference type="AlphaFoldDB" id="A0A2K3YG41"/>
<gene>
    <name evidence="6" type="ORF">CD122_10920</name>
</gene>
<evidence type="ECO:0000256" key="4">
    <source>
        <dbReference type="SAM" id="MobiDB-lite"/>
    </source>
</evidence>
<feature type="non-terminal residue" evidence="6">
    <location>
        <position position="1"/>
    </location>
</feature>
<dbReference type="InterPro" id="IPR033764">
    <property type="entry name" value="Sdr_B"/>
</dbReference>
<keyword evidence="6" id="KW-0378">Hydrolase</keyword>
<dbReference type="GO" id="GO:0016787">
    <property type="term" value="F:hydrolase activity"/>
    <property type="evidence" value="ECO:0007669"/>
    <property type="project" value="UniProtKB-KW"/>
</dbReference>
<evidence type="ECO:0000313" key="7">
    <source>
        <dbReference type="Proteomes" id="UP000242752"/>
    </source>
</evidence>
<keyword evidence="3" id="KW-0732">Signal</keyword>
<feature type="compositionally biased region" description="Polar residues" evidence="4">
    <location>
        <begin position="72"/>
        <end position="81"/>
    </location>
</feature>
<keyword evidence="7" id="KW-1185">Reference proteome</keyword>
<accession>A0A2K3YG41</accession>
<dbReference type="SUPFAM" id="SSF117074">
    <property type="entry name" value="Hypothetical protein PA1324"/>
    <property type="match status" value="1"/>
</dbReference>
<evidence type="ECO:0000256" key="1">
    <source>
        <dbReference type="ARBA" id="ARBA00004613"/>
    </source>
</evidence>
<dbReference type="Gene3D" id="2.60.40.10">
    <property type="entry name" value="Immunoglobulins"/>
    <property type="match status" value="1"/>
</dbReference>
<evidence type="ECO:0000313" key="6">
    <source>
        <dbReference type="EMBL" id="PNZ24549.1"/>
    </source>
</evidence>
<dbReference type="EMBL" id="PPRF01000117">
    <property type="protein sequence ID" value="PNZ24549.1"/>
    <property type="molecule type" value="Genomic_DNA"/>
</dbReference>
<dbReference type="RefSeq" id="WP_142381209.1">
    <property type="nucleotide sequence ID" value="NZ_PPRF01000117.1"/>
</dbReference>
<comment type="subcellular location">
    <subcellularLocation>
        <location evidence="1">Secreted</location>
    </subcellularLocation>
</comment>
<name>A0A2K3YG41_9STAP</name>
<evidence type="ECO:0000259" key="5">
    <source>
        <dbReference type="Pfam" id="PF17210"/>
    </source>
</evidence>
<feature type="domain" description="SD-repeat containing protein B" evidence="5">
    <location>
        <begin position="39"/>
        <end position="81"/>
    </location>
</feature>
<dbReference type="Pfam" id="PF17210">
    <property type="entry name" value="SdrD_B"/>
    <property type="match status" value="1"/>
</dbReference>
<sequence>GPTVVNTGDDALDSDGQVVNVTIQDADDMTIDSGFIKVKVGDTVWEDTNHDGVQDEGEPGIPGVEVTITYPDGTTETVVTD</sequence>
<feature type="region of interest" description="Disordered" evidence="4">
    <location>
        <begin position="50"/>
        <end position="81"/>
    </location>
</feature>